<dbReference type="Proteomes" id="UP000319576">
    <property type="component" value="Chromosome"/>
</dbReference>
<dbReference type="OrthoDB" id="213056at2"/>
<reference evidence="1 2" key="1">
    <citation type="submission" date="2019-02" db="EMBL/GenBank/DDBJ databases">
        <title>Deep-cultivation of Planctomycetes and their phenomic and genomic characterization uncovers novel biology.</title>
        <authorList>
            <person name="Wiegand S."/>
            <person name="Jogler M."/>
            <person name="Boedeker C."/>
            <person name="Pinto D."/>
            <person name="Vollmers J."/>
            <person name="Rivas-Marin E."/>
            <person name="Kohn T."/>
            <person name="Peeters S.H."/>
            <person name="Heuer A."/>
            <person name="Rast P."/>
            <person name="Oberbeckmann S."/>
            <person name="Bunk B."/>
            <person name="Jeske O."/>
            <person name="Meyerdierks A."/>
            <person name="Storesund J.E."/>
            <person name="Kallscheuer N."/>
            <person name="Luecker S."/>
            <person name="Lage O.M."/>
            <person name="Pohl T."/>
            <person name="Merkel B.J."/>
            <person name="Hornburger P."/>
            <person name="Mueller R.-W."/>
            <person name="Bruemmer F."/>
            <person name="Labrenz M."/>
            <person name="Spormann A.M."/>
            <person name="Op den Camp H."/>
            <person name="Overmann J."/>
            <person name="Amann R."/>
            <person name="Jetten M.S.M."/>
            <person name="Mascher T."/>
            <person name="Medema M.H."/>
            <person name="Devos D.P."/>
            <person name="Kaster A.-K."/>
            <person name="Ovreas L."/>
            <person name="Rohde M."/>
            <person name="Galperin M.Y."/>
            <person name="Jogler C."/>
        </authorList>
    </citation>
    <scope>NUCLEOTIDE SEQUENCE [LARGE SCALE GENOMIC DNA]</scope>
    <source>
        <strain evidence="1 2">ETA_A1</strain>
    </source>
</reference>
<evidence type="ECO:0000313" key="1">
    <source>
        <dbReference type="EMBL" id="QDU19629.1"/>
    </source>
</evidence>
<dbReference type="EMBL" id="CP036273">
    <property type="protein sequence ID" value="QDU19629.1"/>
    <property type="molecule type" value="Genomic_DNA"/>
</dbReference>
<organism evidence="1 2">
    <name type="scientific">Urbifossiella limnaea</name>
    <dbReference type="NCBI Taxonomy" id="2528023"/>
    <lineage>
        <taxon>Bacteria</taxon>
        <taxon>Pseudomonadati</taxon>
        <taxon>Planctomycetota</taxon>
        <taxon>Planctomycetia</taxon>
        <taxon>Gemmatales</taxon>
        <taxon>Gemmataceae</taxon>
        <taxon>Urbifossiella</taxon>
    </lineage>
</organism>
<gene>
    <name evidence="1" type="ORF">ETAA1_15590</name>
</gene>
<name>A0A517XQ41_9BACT</name>
<dbReference type="AlphaFoldDB" id="A0A517XQ41"/>
<evidence type="ECO:0008006" key="3">
    <source>
        <dbReference type="Google" id="ProtNLM"/>
    </source>
</evidence>
<dbReference type="KEGG" id="uli:ETAA1_15590"/>
<keyword evidence="2" id="KW-1185">Reference proteome</keyword>
<accession>A0A517XQ41</accession>
<proteinExistence type="predicted"/>
<sequence>MIDTFDRDGIRFQYPGNWRPDPDAADDDGAGWTVVLQSPGTAFLLVSLRPEAETPAELADQTLAALRAEYKELDADDAVETLAGRAAIGHDIDFLTLDTSVACLTRCLDTPGGPLLLMGQVGEYDRAVAEPVFRAVFASLVVDAE</sequence>
<protein>
    <recommendedName>
        <fullName evidence="3">DUF1795 domain-containing protein</fullName>
    </recommendedName>
</protein>
<dbReference type="RefSeq" id="WP_145235887.1">
    <property type="nucleotide sequence ID" value="NZ_CP036273.1"/>
</dbReference>
<evidence type="ECO:0000313" key="2">
    <source>
        <dbReference type="Proteomes" id="UP000319576"/>
    </source>
</evidence>